<feature type="signal peptide" evidence="1">
    <location>
        <begin position="1"/>
        <end position="26"/>
    </location>
</feature>
<keyword evidence="1" id="KW-0732">Signal</keyword>
<evidence type="ECO:0000313" key="2">
    <source>
        <dbReference type="EMBL" id="MCC2615002.1"/>
    </source>
</evidence>
<dbReference type="Proteomes" id="UP001520878">
    <property type="component" value="Unassembled WGS sequence"/>
</dbReference>
<comment type="caution">
    <text evidence="2">The sequence shown here is derived from an EMBL/GenBank/DDBJ whole genome shotgun (WGS) entry which is preliminary data.</text>
</comment>
<protein>
    <submittedName>
        <fullName evidence="2">DUF5694 domain-containing protein</fullName>
    </submittedName>
</protein>
<dbReference type="RefSeq" id="WP_229156915.1">
    <property type="nucleotide sequence ID" value="NZ_JAJEWP010000001.1"/>
</dbReference>
<gene>
    <name evidence="2" type="ORF">LJ739_01945</name>
</gene>
<dbReference type="EMBL" id="JAJEWP010000001">
    <property type="protein sequence ID" value="MCC2615002.1"/>
    <property type="molecule type" value="Genomic_DNA"/>
</dbReference>
<proteinExistence type="predicted"/>
<sequence length="271" mass="30167">MFDRTQLQRLLPMLLMLATVSVSAIADVPPAKVMMMGTFHFDSPGKDTIKVTHLDVMTANNQAYLEGFSTRVAQQFAPTHVLLECSPENQSLIEQRLADYLAGNDPLRRNEIYQVGFRIAAQSEGAKVMCFDHRDVPWQAEPLFAAMTSQPSLDASMQALLDSHKARMDALHARGDLRAILLDSNDPDIDRQNQYLYLHTNAVGAFDDFIGADAAASWWHRNFRMYANVQQVAAPGTRVFVLGGQGHTAILKDLLAIDTAREAIDVLPYLH</sequence>
<reference evidence="2 3" key="1">
    <citation type="submission" date="2021-10" db="EMBL/GenBank/DDBJ databases">
        <title>Draft genome of Aestuariibacter halophilus JC2043.</title>
        <authorList>
            <person name="Emsley S.A."/>
            <person name="Pfannmuller K.M."/>
            <person name="Ushijima B."/>
            <person name="Saw J.H."/>
            <person name="Videau P."/>
        </authorList>
    </citation>
    <scope>NUCLEOTIDE SEQUENCE [LARGE SCALE GENOMIC DNA]</scope>
    <source>
        <strain evidence="2 3">JC2043</strain>
    </source>
</reference>
<name>A0ABS8G346_9ALTE</name>
<evidence type="ECO:0000313" key="3">
    <source>
        <dbReference type="Proteomes" id="UP001520878"/>
    </source>
</evidence>
<organism evidence="2 3">
    <name type="scientific">Fluctibacter halophilus</name>
    <dbReference type="NCBI Taxonomy" id="226011"/>
    <lineage>
        <taxon>Bacteria</taxon>
        <taxon>Pseudomonadati</taxon>
        <taxon>Pseudomonadota</taxon>
        <taxon>Gammaproteobacteria</taxon>
        <taxon>Alteromonadales</taxon>
        <taxon>Alteromonadaceae</taxon>
        <taxon>Fluctibacter</taxon>
    </lineage>
</organism>
<dbReference type="InterPro" id="IPR043749">
    <property type="entry name" value="DUF5694"/>
</dbReference>
<accession>A0ABS8G346</accession>
<keyword evidence="3" id="KW-1185">Reference proteome</keyword>
<evidence type="ECO:0000256" key="1">
    <source>
        <dbReference type="SAM" id="SignalP"/>
    </source>
</evidence>
<dbReference type="Pfam" id="PF18950">
    <property type="entry name" value="DUF5694"/>
    <property type="match status" value="1"/>
</dbReference>
<feature type="chain" id="PRO_5045994257" evidence="1">
    <location>
        <begin position="27"/>
        <end position="271"/>
    </location>
</feature>